<name>X7F8U2_9RHOB</name>
<dbReference type="Proteomes" id="UP000023430">
    <property type="component" value="Unassembled WGS sequence"/>
</dbReference>
<evidence type="ECO:0000313" key="2">
    <source>
        <dbReference type="EMBL" id="ETX28501.1"/>
    </source>
</evidence>
<keyword evidence="1" id="KW-0472">Membrane</keyword>
<sequence length="133" mass="14847">MTFSEAVAELPDIVRIWVLWLTVVMFVVPLVLALFRETRMAGYVALAASFVLAVAMNLFYAQVGMVRLLGLPHILVWTPLLIWLAPKLRAPGVRRLPRALLALFCLTILVSLVFDYVDVIRWIAGDRASLIGA</sequence>
<proteinExistence type="predicted"/>
<feature type="transmembrane region" description="Helical" evidence="1">
    <location>
        <begin position="42"/>
        <end position="60"/>
    </location>
</feature>
<feature type="transmembrane region" description="Helical" evidence="1">
    <location>
        <begin position="96"/>
        <end position="114"/>
    </location>
</feature>
<keyword evidence="1" id="KW-0812">Transmembrane</keyword>
<dbReference type="eggNOG" id="ENOG5032SDP">
    <property type="taxonomic scope" value="Bacteria"/>
</dbReference>
<comment type="caution">
    <text evidence="2">The sequence shown here is derived from an EMBL/GenBank/DDBJ whole genome shotgun (WGS) entry which is preliminary data.</text>
</comment>
<dbReference type="OrthoDB" id="7619983at2"/>
<dbReference type="RefSeq" id="WP_043771734.1">
    <property type="nucleotide sequence ID" value="NZ_JAME01000018.1"/>
</dbReference>
<gene>
    <name evidence="2" type="ORF">RISW2_06330</name>
</gene>
<accession>X7F8U2</accession>
<keyword evidence="3" id="KW-1185">Reference proteome</keyword>
<keyword evidence="1" id="KW-1133">Transmembrane helix</keyword>
<reference evidence="2 3" key="1">
    <citation type="submission" date="2014-01" db="EMBL/GenBank/DDBJ databases">
        <title>Roseivivax isoporae LMG 25204 Genome Sequencing.</title>
        <authorList>
            <person name="Lai Q."/>
            <person name="Li G."/>
            <person name="Shao Z."/>
        </authorList>
    </citation>
    <scope>NUCLEOTIDE SEQUENCE [LARGE SCALE GENOMIC DNA]</scope>
    <source>
        <strain evidence="2 3">LMG 25204</strain>
    </source>
</reference>
<feature type="transmembrane region" description="Helical" evidence="1">
    <location>
        <begin position="66"/>
        <end position="84"/>
    </location>
</feature>
<evidence type="ECO:0000313" key="3">
    <source>
        <dbReference type="Proteomes" id="UP000023430"/>
    </source>
</evidence>
<evidence type="ECO:0008006" key="4">
    <source>
        <dbReference type="Google" id="ProtNLM"/>
    </source>
</evidence>
<dbReference type="EMBL" id="JAME01000018">
    <property type="protein sequence ID" value="ETX28501.1"/>
    <property type="molecule type" value="Genomic_DNA"/>
</dbReference>
<feature type="transmembrane region" description="Helical" evidence="1">
    <location>
        <begin position="16"/>
        <end position="35"/>
    </location>
</feature>
<protein>
    <recommendedName>
        <fullName evidence="4">Transmembrane protein</fullName>
    </recommendedName>
</protein>
<organism evidence="2 3">
    <name type="scientific">Roseivivax isoporae LMG 25204</name>
    <dbReference type="NCBI Taxonomy" id="1449351"/>
    <lineage>
        <taxon>Bacteria</taxon>
        <taxon>Pseudomonadati</taxon>
        <taxon>Pseudomonadota</taxon>
        <taxon>Alphaproteobacteria</taxon>
        <taxon>Rhodobacterales</taxon>
        <taxon>Roseobacteraceae</taxon>
        <taxon>Roseivivax</taxon>
    </lineage>
</organism>
<evidence type="ECO:0000256" key="1">
    <source>
        <dbReference type="SAM" id="Phobius"/>
    </source>
</evidence>
<dbReference type="AlphaFoldDB" id="X7F8U2"/>
<dbReference type="STRING" id="1449351.RISW2_06330"/>